<dbReference type="InterPro" id="IPR012334">
    <property type="entry name" value="Pectin_lyas_fold"/>
</dbReference>
<reference evidence="5 6" key="1">
    <citation type="submission" date="2024-01" db="EMBL/GenBank/DDBJ databases">
        <title>The genomes of 5 underutilized Papilionoideae crops provide insights into root nodulation and disease resistanc.</title>
        <authorList>
            <person name="Jiang F."/>
        </authorList>
    </citation>
    <scope>NUCLEOTIDE SEQUENCE [LARGE SCALE GENOMIC DNA]</scope>
    <source>
        <strain evidence="5">DUOXIRENSHENG_FW03</strain>
        <tissue evidence="5">Leaves</tissue>
    </source>
</reference>
<proteinExistence type="predicted"/>
<dbReference type="Proteomes" id="UP001386955">
    <property type="component" value="Unassembled WGS sequence"/>
</dbReference>
<comment type="caution">
    <text evidence="5">The sequence shown here is derived from an EMBL/GenBank/DDBJ whole genome shotgun (WGS) entry which is preliminary data.</text>
</comment>
<dbReference type="InterPro" id="IPR024535">
    <property type="entry name" value="RHGA/B-epi-like_pectate_lyase"/>
</dbReference>
<keyword evidence="2" id="KW-0134">Cell wall</keyword>
<dbReference type="PANTHER" id="PTHR33928">
    <property type="entry name" value="POLYGALACTURONASE QRT3"/>
    <property type="match status" value="1"/>
</dbReference>
<protein>
    <recommendedName>
        <fullName evidence="4">Rhamnogalacturonase A/B/Epimerase-like pectate lyase domain-containing protein</fullName>
    </recommendedName>
</protein>
<feature type="compositionally biased region" description="Low complexity" evidence="3">
    <location>
        <begin position="128"/>
        <end position="143"/>
    </location>
</feature>
<evidence type="ECO:0000313" key="5">
    <source>
        <dbReference type="EMBL" id="KAK7412981.1"/>
    </source>
</evidence>
<gene>
    <name evidence="5" type="ORF">VNO78_04785</name>
</gene>
<dbReference type="AlphaFoldDB" id="A0AAN9XWU1"/>
<dbReference type="SUPFAM" id="SSF51126">
    <property type="entry name" value="Pectin lyase-like"/>
    <property type="match status" value="1"/>
</dbReference>
<feature type="domain" description="Rhamnogalacturonase A/B/Epimerase-like pectate lyase" evidence="4">
    <location>
        <begin position="163"/>
        <end position="391"/>
    </location>
</feature>
<evidence type="ECO:0000256" key="1">
    <source>
        <dbReference type="ARBA" id="ARBA00004191"/>
    </source>
</evidence>
<keyword evidence="6" id="KW-1185">Reference proteome</keyword>
<evidence type="ECO:0000259" key="4">
    <source>
        <dbReference type="Pfam" id="PF12708"/>
    </source>
</evidence>
<dbReference type="SMART" id="SM00710">
    <property type="entry name" value="PbH1"/>
    <property type="match status" value="4"/>
</dbReference>
<dbReference type="InterPro" id="IPR011050">
    <property type="entry name" value="Pectin_lyase_fold/virulence"/>
</dbReference>
<evidence type="ECO:0000256" key="3">
    <source>
        <dbReference type="SAM" id="MobiDB-lite"/>
    </source>
</evidence>
<dbReference type="GO" id="GO:0004650">
    <property type="term" value="F:polygalacturonase activity"/>
    <property type="evidence" value="ECO:0007669"/>
    <property type="project" value="InterPro"/>
</dbReference>
<dbReference type="EMBL" id="JAYMYS010000001">
    <property type="protein sequence ID" value="KAK7412981.1"/>
    <property type="molecule type" value="Genomic_DNA"/>
</dbReference>
<evidence type="ECO:0000256" key="2">
    <source>
        <dbReference type="ARBA" id="ARBA00022512"/>
    </source>
</evidence>
<accession>A0AAN9XWU1</accession>
<sequence>MVGAGAGAGDDESLDCLNVNIKARTCAGSRERRTNVTAGASSRKDKVTERVLFPHQSNLASLPQTSPTTMARKSLAWSLLLGMVCSIVLGSYDESLPPRTISSGNYLEAIQRLQSFKASLTRHDSIASVTSLSPSPSPSATAPAPSPSPLPLQGAINPRVYHVTSYGADPTGNSDSTEALLAAIEDAAKGPSEGYLMQGIRDLGGAQINLEGGSYLISRSLRLPVAGVGNLMIHGGTIRASGDFSTNGYIIDLSPSSNEGNTTSSSSPSYNFEFITLKDLLLDSNFRGGGISVINSLRTNIDNCYITHFTTNGILVQSGHETYIRNSFLGQHITAGGDKNERDFSGTGINLQGNDNAVTDVVIFSAAIGIMVTGQANAFSGVHCYNKATGFGGTGIYLKLPGLTQTRIVNSYMDYTTIVAEDPVQLHISSSFFLGDANIVLKSKNGIVNGVNIVDNMFSGSNQGVEIVQLDQSNSPFHQIDQIIVDRNVARGMKLKATVAKMSMQGNGTSYTVDFNNILLFPDRIKNVQYSLSSTGSTFPSHALRNVSENRVVIETNEAVAANVFVTVDQSVAS</sequence>
<feature type="region of interest" description="Disordered" evidence="3">
    <location>
        <begin position="128"/>
        <end position="153"/>
    </location>
</feature>
<name>A0AAN9XWU1_PSOTE</name>
<dbReference type="PANTHER" id="PTHR33928:SF7">
    <property type="entry name" value="POLYGALACTURONASE QRT3"/>
    <property type="match status" value="1"/>
</dbReference>
<organism evidence="5 6">
    <name type="scientific">Psophocarpus tetragonolobus</name>
    <name type="common">Winged bean</name>
    <name type="synonym">Dolichos tetragonolobus</name>
    <dbReference type="NCBI Taxonomy" id="3891"/>
    <lineage>
        <taxon>Eukaryota</taxon>
        <taxon>Viridiplantae</taxon>
        <taxon>Streptophyta</taxon>
        <taxon>Embryophyta</taxon>
        <taxon>Tracheophyta</taxon>
        <taxon>Spermatophyta</taxon>
        <taxon>Magnoliopsida</taxon>
        <taxon>eudicotyledons</taxon>
        <taxon>Gunneridae</taxon>
        <taxon>Pentapetalae</taxon>
        <taxon>rosids</taxon>
        <taxon>fabids</taxon>
        <taxon>Fabales</taxon>
        <taxon>Fabaceae</taxon>
        <taxon>Papilionoideae</taxon>
        <taxon>50 kb inversion clade</taxon>
        <taxon>NPAAA clade</taxon>
        <taxon>indigoferoid/millettioid clade</taxon>
        <taxon>Phaseoleae</taxon>
        <taxon>Psophocarpus</taxon>
    </lineage>
</organism>
<dbReference type="InterPro" id="IPR006626">
    <property type="entry name" value="PbH1"/>
</dbReference>
<keyword evidence="2" id="KW-0964">Secreted</keyword>
<evidence type="ECO:0000313" key="6">
    <source>
        <dbReference type="Proteomes" id="UP001386955"/>
    </source>
</evidence>
<dbReference type="InterPro" id="IPR039279">
    <property type="entry name" value="QRT3-like"/>
</dbReference>
<dbReference type="Pfam" id="PF12708">
    <property type="entry name" value="Pect-lyase_RHGA_epim"/>
    <property type="match status" value="1"/>
</dbReference>
<comment type="subcellular location">
    <subcellularLocation>
        <location evidence="1">Secreted</location>
        <location evidence="1">Cell wall</location>
    </subcellularLocation>
</comment>
<dbReference type="FunFam" id="2.160.20.10:FF:000046">
    <property type="entry name" value="Polygalacturonase QRT3"/>
    <property type="match status" value="1"/>
</dbReference>
<dbReference type="Gene3D" id="2.160.20.10">
    <property type="entry name" value="Single-stranded right-handed beta-helix, Pectin lyase-like"/>
    <property type="match status" value="1"/>
</dbReference>